<dbReference type="InterPro" id="IPR008598">
    <property type="entry name" value="Di19_Zn-bd"/>
</dbReference>
<comment type="caution">
    <text evidence="15">The sequence shown here is derived from an EMBL/GenBank/DDBJ whole genome shotgun (WGS) entry which is preliminary data.</text>
</comment>
<feature type="compositionally biased region" description="Low complexity" evidence="13">
    <location>
        <begin position="667"/>
        <end position="694"/>
    </location>
</feature>
<sequence length="1123" mass="124442">MSPEVSLHGVGIGNGSVKGDGSSELESFFAKRKLEDSEGHAASIAEYLQRGDTAIIYPEAPEEVTRLGTPEANGQDENENDLAPRTPDDFAQLLTCPYCDRGYKRLTSLKEHIKYRHEKNEESFPCPLCSETFAYRTQLERHMATHKPPRDQPQLINEAATNRKFKCTECGKAFKYKHHLKEHLRIHSGEKPYECSNCKKRFSHSGSYSSHISSKKCIGLIAINGRVRNGVGTKPGSSPNSTASSPGSPALAQLRHKLENGRPISMSDPSSHADIKAEPMDFAEYRLMMATQQEFGGHPGAFVNGGGRGGSPLGVHISSQNALQHLGMGLESPLLGHPMMGNNLSEVQKVLQIVDNTVYRQKLDGNPEDISKLRAYMKEVGAQMEEQKLGLASPRVGFPSVGHNSPTKSIIDYTLEKVNEAKACLQSLTEDSKRRVVDVKKERPSHGTDHGAEEKIQDRDAQFAPFSCQYCKETFPGPIPLHQHERYLCKMNEEIKAALKPSESLTPNHRGMFSSEQQAMMMSSALSERGATSPINLFKDHVSVLKAYFAMNTEPNSEELLKISIAVGLPQEFVKEWFAQWKAQSLQTISRKRSPPPERSSVDSNHGLARESALARSPISLAQYGENGSELQRNGDAGHRLNKPHQFTGVRQMGDKPLDSLDHLRSDTSSPLNLSSTSSKNSYSSSYTPNSLASEDAHGEPLDLSLPKHIRDLKAERKPKVNGFTIERNSEPLKHNKGTQPLDLAHIKKEYSGSNNNVMSNNESQQDKSSSPIFGINPFGGGPVYTSLPPHGAFPPATFMPPAQASIPGLRPYPGLDPMSFLPHMAYTYAAGAATFAEMQQRRKYQRKPGFQGELLDSTADYLSGLEDLTDSDSLLSRKKIKKTESGMYACDLCDKTFQKTSSLLRHKYEHTGKRPHQCQICKKAFKHKHHLIEHSRLHSGEKPYQCDKCGKRFSHSGSYSQHMNHRYSYCKREAEEREAAEREVRDKGAPLEPTELLMRRAYLQGLGPLGYSDPEDQSEDAAAGGRGGTILRDGSEGGGGGVREAESGAYREVMDRRGQGFAEEEMEAEEEEREGFQRKSPMKDEVGEIGEMRGPEDKGSPGGKTESKSDREEEEEEKEDAD</sequence>
<comment type="similarity">
    <text evidence="2">Belongs to the delta-EF1/ZFH-1 C2H2-type zinc-finger family.</text>
</comment>
<dbReference type="PANTHER" id="PTHR24391">
    <property type="entry name" value="HISTONE H4 TRANSCRIPTION FACTOR-RELATED"/>
    <property type="match status" value="1"/>
</dbReference>
<dbReference type="Gene3D" id="3.30.160.60">
    <property type="entry name" value="Classic Zinc Finger"/>
    <property type="match status" value="6"/>
</dbReference>
<dbReference type="AlphaFoldDB" id="A0ABD1J1T9"/>
<evidence type="ECO:0000256" key="8">
    <source>
        <dbReference type="ARBA" id="ARBA00023125"/>
    </source>
</evidence>
<feature type="region of interest" description="Disordered" evidence="13">
    <location>
        <begin position="1009"/>
        <end position="1123"/>
    </location>
</feature>
<keyword evidence="5 12" id="KW-0863">Zinc-finger</keyword>
<evidence type="ECO:0000256" key="1">
    <source>
        <dbReference type="ARBA" id="ARBA00004123"/>
    </source>
</evidence>
<feature type="compositionally biased region" description="Low complexity" evidence="13">
    <location>
        <begin position="235"/>
        <end position="249"/>
    </location>
</feature>
<dbReference type="SUPFAM" id="SSF57667">
    <property type="entry name" value="beta-beta-alpha zinc fingers"/>
    <property type="match status" value="4"/>
</dbReference>
<evidence type="ECO:0000313" key="15">
    <source>
        <dbReference type="EMBL" id="KAL2081170.1"/>
    </source>
</evidence>
<feature type="region of interest" description="Disordered" evidence="13">
    <location>
        <begin position="588"/>
        <end position="609"/>
    </location>
</feature>
<dbReference type="InterPro" id="IPR036236">
    <property type="entry name" value="Znf_C2H2_sf"/>
</dbReference>
<organism evidence="15 16">
    <name type="scientific">Coilia grayii</name>
    <name type="common">Gray's grenadier anchovy</name>
    <dbReference type="NCBI Taxonomy" id="363190"/>
    <lineage>
        <taxon>Eukaryota</taxon>
        <taxon>Metazoa</taxon>
        <taxon>Chordata</taxon>
        <taxon>Craniata</taxon>
        <taxon>Vertebrata</taxon>
        <taxon>Euteleostomi</taxon>
        <taxon>Actinopterygii</taxon>
        <taxon>Neopterygii</taxon>
        <taxon>Teleostei</taxon>
        <taxon>Clupei</taxon>
        <taxon>Clupeiformes</taxon>
        <taxon>Clupeoidei</taxon>
        <taxon>Engraulidae</taxon>
        <taxon>Coilinae</taxon>
        <taxon>Coilia</taxon>
    </lineage>
</organism>
<comment type="subcellular location">
    <subcellularLocation>
        <location evidence="1">Nucleus</location>
    </subcellularLocation>
</comment>
<protein>
    <recommendedName>
        <fullName evidence="14">C2H2-type domain-containing protein</fullName>
    </recommendedName>
</protein>
<dbReference type="InterPro" id="IPR001356">
    <property type="entry name" value="HD"/>
</dbReference>
<feature type="compositionally biased region" description="Acidic residues" evidence="13">
    <location>
        <begin position="1113"/>
        <end position="1123"/>
    </location>
</feature>
<feature type="compositionally biased region" description="Acidic residues" evidence="13">
    <location>
        <begin position="1063"/>
        <end position="1074"/>
    </location>
</feature>
<dbReference type="PROSITE" id="PS00028">
    <property type="entry name" value="ZINC_FINGER_C2H2_1"/>
    <property type="match status" value="5"/>
</dbReference>
<keyword evidence="6" id="KW-0862">Zinc</keyword>
<evidence type="ECO:0000259" key="14">
    <source>
        <dbReference type="PROSITE" id="PS50157"/>
    </source>
</evidence>
<dbReference type="InterPro" id="IPR009057">
    <property type="entry name" value="Homeodomain-like_sf"/>
</dbReference>
<feature type="domain" description="C2H2-type" evidence="14">
    <location>
        <begin position="945"/>
        <end position="973"/>
    </location>
</feature>
<keyword evidence="16" id="KW-1185">Reference proteome</keyword>
<evidence type="ECO:0000256" key="7">
    <source>
        <dbReference type="ARBA" id="ARBA00023015"/>
    </source>
</evidence>
<dbReference type="Gene3D" id="1.10.10.60">
    <property type="entry name" value="Homeodomain-like"/>
    <property type="match status" value="1"/>
</dbReference>
<feature type="region of interest" description="Disordered" evidence="13">
    <location>
        <begin position="67"/>
        <end position="86"/>
    </location>
</feature>
<name>A0ABD1J1T9_9TELE</name>
<proteinExistence type="inferred from homology"/>
<dbReference type="FunFam" id="3.30.160.60:FF:000013">
    <property type="entry name" value="Putative zinc finger E-box-binding homeobox 2"/>
    <property type="match status" value="2"/>
</dbReference>
<evidence type="ECO:0000256" key="3">
    <source>
        <dbReference type="ARBA" id="ARBA00022723"/>
    </source>
</evidence>
<evidence type="ECO:0000256" key="5">
    <source>
        <dbReference type="ARBA" id="ARBA00022771"/>
    </source>
</evidence>
<keyword evidence="4" id="KW-0677">Repeat</keyword>
<feature type="domain" description="C2H2-type" evidence="14">
    <location>
        <begin position="889"/>
        <end position="916"/>
    </location>
</feature>
<dbReference type="SUPFAM" id="SSF46689">
    <property type="entry name" value="Homeodomain-like"/>
    <property type="match status" value="1"/>
</dbReference>
<dbReference type="FunFam" id="3.30.160.60:FF:000082">
    <property type="entry name" value="Putative zinc finger E-box-binding homeobox 2"/>
    <property type="match status" value="1"/>
</dbReference>
<dbReference type="PROSITE" id="PS50157">
    <property type="entry name" value="ZINC_FINGER_C2H2_2"/>
    <property type="match status" value="6"/>
</dbReference>
<dbReference type="Pfam" id="PF13912">
    <property type="entry name" value="zf-C2H2_6"/>
    <property type="match status" value="1"/>
</dbReference>
<evidence type="ECO:0000256" key="10">
    <source>
        <dbReference type="ARBA" id="ARBA00023163"/>
    </source>
</evidence>
<keyword evidence="3" id="KW-0479">Metal-binding</keyword>
<evidence type="ECO:0000256" key="6">
    <source>
        <dbReference type="ARBA" id="ARBA00022833"/>
    </source>
</evidence>
<keyword evidence="9" id="KW-0371">Homeobox</keyword>
<evidence type="ECO:0000256" key="9">
    <source>
        <dbReference type="ARBA" id="ARBA00023155"/>
    </source>
</evidence>
<reference evidence="15 16" key="1">
    <citation type="submission" date="2024-09" db="EMBL/GenBank/DDBJ databases">
        <title>A chromosome-level genome assembly of Gray's grenadier anchovy, Coilia grayii.</title>
        <authorList>
            <person name="Fu Z."/>
        </authorList>
    </citation>
    <scope>NUCLEOTIDE SEQUENCE [LARGE SCALE GENOMIC DNA]</scope>
    <source>
        <strain evidence="15">G4</strain>
        <tissue evidence="15">Muscle</tissue>
    </source>
</reference>
<dbReference type="InterPro" id="IPR013087">
    <property type="entry name" value="Znf_C2H2_type"/>
</dbReference>
<feature type="region of interest" description="Disordered" evidence="13">
    <location>
        <begin position="229"/>
        <end position="249"/>
    </location>
</feature>
<evidence type="ECO:0000256" key="12">
    <source>
        <dbReference type="PROSITE-ProRule" id="PRU00042"/>
    </source>
</evidence>
<dbReference type="GO" id="GO:0000122">
    <property type="term" value="P:negative regulation of transcription by RNA polymerase II"/>
    <property type="evidence" value="ECO:0007669"/>
    <property type="project" value="UniProtKB-ARBA"/>
</dbReference>
<feature type="compositionally biased region" description="Basic and acidic residues" evidence="13">
    <location>
        <begin position="1075"/>
        <end position="1112"/>
    </location>
</feature>
<dbReference type="GO" id="GO:0005634">
    <property type="term" value="C:nucleus"/>
    <property type="evidence" value="ECO:0007669"/>
    <property type="project" value="UniProtKB-SubCell"/>
</dbReference>
<dbReference type="Proteomes" id="UP001591681">
    <property type="component" value="Unassembled WGS sequence"/>
</dbReference>
<dbReference type="GO" id="GO:0003700">
    <property type="term" value="F:DNA-binding transcription factor activity"/>
    <property type="evidence" value="ECO:0007669"/>
    <property type="project" value="UniProtKB-ARBA"/>
</dbReference>
<evidence type="ECO:0000256" key="13">
    <source>
        <dbReference type="SAM" id="MobiDB-lite"/>
    </source>
</evidence>
<feature type="domain" description="C2H2-type" evidence="14">
    <location>
        <begin position="165"/>
        <end position="192"/>
    </location>
</feature>
<evidence type="ECO:0000313" key="16">
    <source>
        <dbReference type="Proteomes" id="UP001591681"/>
    </source>
</evidence>
<evidence type="ECO:0000256" key="4">
    <source>
        <dbReference type="ARBA" id="ARBA00022737"/>
    </source>
</evidence>
<feature type="domain" description="C2H2-type" evidence="14">
    <location>
        <begin position="94"/>
        <end position="122"/>
    </location>
</feature>
<feature type="region of interest" description="Disordered" evidence="13">
    <location>
        <begin position="1"/>
        <end position="22"/>
    </location>
</feature>
<keyword evidence="8" id="KW-0238">DNA-binding</keyword>
<dbReference type="Pfam" id="PF05605">
    <property type="entry name" value="zf-Di19"/>
    <property type="match status" value="1"/>
</dbReference>
<dbReference type="FunFam" id="3.30.160.60:FF:000744">
    <property type="entry name" value="zinc finger E-box-binding homeobox 1"/>
    <property type="match status" value="1"/>
</dbReference>
<dbReference type="FunFam" id="3.30.160.60:FF:000145">
    <property type="entry name" value="Zinc finger protein 574"/>
    <property type="match status" value="1"/>
</dbReference>
<evidence type="ECO:0000256" key="2">
    <source>
        <dbReference type="ARBA" id="ARBA00009867"/>
    </source>
</evidence>
<feature type="region of interest" description="Disordered" evidence="13">
    <location>
        <begin position="628"/>
        <end position="703"/>
    </location>
</feature>
<feature type="compositionally biased region" description="Basic and acidic residues" evidence="13">
    <location>
        <begin position="653"/>
        <end position="666"/>
    </location>
</feature>
<keyword evidence="11" id="KW-0539">Nucleus</keyword>
<dbReference type="GO" id="GO:0003677">
    <property type="term" value="F:DNA binding"/>
    <property type="evidence" value="ECO:0007669"/>
    <property type="project" value="UniProtKB-KW"/>
</dbReference>
<accession>A0ABD1J1T9</accession>
<feature type="domain" description="C2H2-type" evidence="14">
    <location>
        <begin position="917"/>
        <end position="944"/>
    </location>
</feature>
<dbReference type="EMBL" id="JBHFQA010000020">
    <property type="protein sequence ID" value="KAL2081170.1"/>
    <property type="molecule type" value="Genomic_DNA"/>
</dbReference>
<evidence type="ECO:0000256" key="11">
    <source>
        <dbReference type="ARBA" id="ARBA00023242"/>
    </source>
</evidence>
<dbReference type="GO" id="GO:0008270">
    <property type="term" value="F:zinc ion binding"/>
    <property type="evidence" value="ECO:0007669"/>
    <property type="project" value="UniProtKB-KW"/>
</dbReference>
<dbReference type="SMART" id="SM00389">
    <property type="entry name" value="HOX"/>
    <property type="match status" value="1"/>
</dbReference>
<keyword evidence="7" id="KW-0805">Transcription regulation</keyword>
<gene>
    <name evidence="15" type="ORF">ACEWY4_023023</name>
</gene>
<dbReference type="PANTHER" id="PTHR24391:SF11">
    <property type="entry name" value="ZINC FINGER E-BOX-BINDING HOMEOBOX 2"/>
    <property type="match status" value="1"/>
</dbReference>
<dbReference type="Pfam" id="PF00096">
    <property type="entry name" value="zf-C2H2"/>
    <property type="match status" value="2"/>
</dbReference>
<keyword evidence="10" id="KW-0804">Transcription</keyword>
<feature type="domain" description="C2H2-type" evidence="14">
    <location>
        <begin position="124"/>
        <end position="151"/>
    </location>
</feature>
<dbReference type="InterPro" id="IPR051574">
    <property type="entry name" value="ZnF_E-box_Homeobox"/>
</dbReference>
<dbReference type="SMART" id="SM00355">
    <property type="entry name" value="ZnF_C2H2"/>
    <property type="match status" value="8"/>
</dbReference>